<comment type="caution">
    <text evidence="2">The sequence shown here is derived from an EMBL/GenBank/DDBJ whole genome shotgun (WGS) entry which is preliminary data.</text>
</comment>
<reference evidence="2 3" key="1">
    <citation type="submission" date="2018-09" db="EMBL/GenBank/DDBJ databases">
        <title>Isolation, diversity and antifungal activity of actinobacteria from wheat.</title>
        <authorList>
            <person name="Han C."/>
        </authorList>
    </citation>
    <scope>NUCLEOTIDE SEQUENCE [LARGE SCALE GENOMIC DNA]</scope>
    <source>
        <strain evidence="2 3">NEAU-YY265</strain>
    </source>
</reference>
<gene>
    <name evidence="2" type="ORF">DY240_05910</name>
</gene>
<sequence length="213" mass="22442">MVLPGAGASRCRSIAPSRGGAPCCRSVTIDDPTRSAPAIRGTLNTDPCGIHLHGAWQAATMTHYRERLVVPARWWMLLVGLAASVWLVYELPFGPSVSLPSAGAVLVLGAAALLAYGRLAIVVDDDGVSVGRARLPLTAVGPAEALTGEDARAARGPGLDRRAYVAIRGYVPGVVRIGVDDTADPTPYWLVSTRRPERLVAELEAARQTTTGR</sequence>
<keyword evidence="1" id="KW-0812">Transmembrane</keyword>
<dbReference type="Proteomes" id="UP000284057">
    <property type="component" value="Unassembled WGS sequence"/>
</dbReference>
<evidence type="ECO:0000256" key="1">
    <source>
        <dbReference type="SAM" id="Phobius"/>
    </source>
</evidence>
<proteinExistence type="predicted"/>
<dbReference type="Pfam" id="PF11292">
    <property type="entry name" value="DUF3093"/>
    <property type="match status" value="1"/>
</dbReference>
<keyword evidence="1" id="KW-0472">Membrane</keyword>
<keyword evidence="3" id="KW-1185">Reference proteome</keyword>
<organism evidence="2 3">
    <name type="scientific">Jiangella rhizosphaerae</name>
    <dbReference type="NCBI Taxonomy" id="2293569"/>
    <lineage>
        <taxon>Bacteria</taxon>
        <taxon>Bacillati</taxon>
        <taxon>Actinomycetota</taxon>
        <taxon>Actinomycetes</taxon>
        <taxon>Jiangellales</taxon>
        <taxon>Jiangellaceae</taxon>
        <taxon>Jiangella</taxon>
    </lineage>
</organism>
<evidence type="ECO:0000313" key="3">
    <source>
        <dbReference type="Proteomes" id="UP000284057"/>
    </source>
</evidence>
<accession>A0A418KVI6</accession>
<keyword evidence="1" id="KW-1133">Transmembrane helix</keyword>
<dbReference type="AlphaFoldDB" id="A0A418KVI6"/>
<feature type="transmembrane region" description="Helical" evidence="1">
    <location>
        <begin position="72"/>
        <end position="89"/>
    </location>
</feature>
<feature type="transmembrane region" description="Helical" evidence="1">
    <location>
        <begin position="101"/>
        <end position="123"/>
    </location>
</feature>
<name>A0A418KVI6_9ACTN</name>
<dbReference type="EMBL" id="QUAL01000050">
    <property type="protein sequence ID" value="RIQ32138.1"/>
    <property type="molecule type" value="Genomic_DNA"/>
</dbReference>
<protein>
    <submittedName>
        <fullName evidence="2">DUF3093 domain-containing protein</fullName>
    </submittedName>
</protein>
<dbReference type="InterPro" id="IPR021443">
    <property type="entry name" value="DUF3093"/>
</dbReference>
<evidence type="ECO:0000313" key="2">
    <source>
        <dbReference type="EMBL" id="RIQ32138.1"/>
    </source>
</evidence>